<dbReference type="AlphaFoldDB" id="A0A645HNJ8"/>
<proteinExistence type="predicted"/>
<dbReference type="EMBL" id="VSSQ01097120">
    <property type="protein sequence ID" value="MPN40598.1"/>
    <property type="molecule type" value="Genomic_DNA"/>
</dbReference>
<name>A0A645HNJ8_9ZZZZ</name>
<accession>A0A645HNJ8</accession>
<evidence type="ECO:0000259" key="1">
    <source>
        <dbReference type="Pfam" id="PF03625"/>
    </source>
</evidence>
<organism evidence="2">
    <name type="scientific">bioreactor metagenome</name>
    <dbReference type="NCBI Taxonomy" id="1076179"/>
    <lineage>
        <taxon>unclassified sequences</taxon>
        <taxon>metagenomes</taxon>
        <taxon>ecological metagenomes</taxon>
    </lineage>
</organism>
<protein>
    <recommendedName>
        <fullName evidence="1">DUF302 domain-containing protein</fullName>
    </recommendedName>
</protein>
<gene>
    <name evidence="2" type="ORF">SDC9_188136</name>
</gene>
<dbReference type="InterPro" id="IPR035923">
    <property type="entry name" value="TT1751-like_sf"/>
</dbReference>
<dbReference type="Pfam" id="PF03625">
    <property type="entry name" value="DUF302"/>
    <property type="match status" value="1"/>
</dbReference>
<reference evidence="2" key="1">
    <citation type="submission" date="2019-08" db="EMBL/GenBank/DDBJ databases">
        <authorList>
            <person name="Kucharzyk K."/>
            <person name="Murdoch R.W."/>
            <person name="Higgins S."/>
            <person name="Loffler F."/>
        </authorList>
    </citation>
    <scope>NUCLEOTIDE SEQUENCE</scope>
</reference>
<dbReference type="InterPro" id="IPR005180">
    <property type="entry name" value="DUF302"/>
</dbReference>
<comment type="caution">
    <text evidence="2">The sequence shown here is derived from an EMBL/GenBank/DDBJ whole genome shotgun (WGS) entry which is preliminary data.</text>
</comment>
<sequence>MEGWTVRTVPCGLPAPEPGNRITVFEICSRKHAGRILSDPASRKTAAVLPCKMAIYERDGKVYLARLNGGLFMRLLGGLPAEVFTDEIVPEQQKMLQGLLKE</sequence>
<feature type="domain" description="DUF302" evidence="1">
    <location>
        <begin position="21"/>
        <end position="65"/>
    </location>
</feature>
<dbReference type="Gene3D" id="3.30.310.70">
    <property type="entry name" value="TT1751-like domain"/>
    <property type="match status" value="1"/>
</dbReference>
<evidence type="ECO:0000313" key="2">
    <source>
        <dbReference type="EMBL" id="MPN40598.1"/>
    </source>
</evidence>
<dbReference type="SUPFAM" id="SSF103247">
    <property type="entry name" value="TT1751-like"/>
    <property type="match status" value="1"/>
</dbReference>